<protein>
    <recommendedName>
        <fullName evidence="3">Carrier domain-containing protein</fullName>
    </recommendedName>
</protein>
<feature type="domain" description="Carrier" evidence="3">
    <location>
        <begin position="11"/>
        <end position="90"/>
    </location>
</feature>
<accession>A0ABP7A9K7</accession>
<dbReference type="Proteomes" id="UP001501074">
    <property type="component" value="Unassembled WGS sequence"/>
</dbReference>
<keyword evidence="1" id="KW-0596">Phosphopantetheine</keyword>
<organism evidence="4 5">
    <name type="scientific">Kineosporia mesophila</name>
    <dbReference type="NCBI Taxonomy" id="566012"/>
    <lineage>
        <taxon>Bacteria</taxon>
        <taxon>Bacillati</taxon>
        <taxon>Actinomycetota</taxon>
        <taxon>Actinomycetes</taxon>
        <taxon>Kineosporiales</taxon>
        <taxon>Kineosporiaceae</taxon>
        <taxon>Kineosporia</taxon>
    </lineage>
</organism>
<dbReference type="RefSeq" id="WP_231488929.1">
    <property type="nucleotide sequence ID" value="NZ_BAAAZO010000010.1"/>
</dbReference>
<evidence type="ECO:0000313" key="4">
    <source>
        <dbReference type="EMBL" id="GAA3627613.1"/>
    </source>
</evidence>
<dbReference type="InterPro" id="IPR036736">
    <property type="entry name" value="ACP-like_sf"/>
</dbReference>
<dbReference type="Pfam" id="PF00550">
    <property type="entry name" value="PP-binding"/>
    <property type="match status" value="1"/>
</dbReference>
<dbReference type="InterPro" id="IPR006162">
    <property type="entry name" value="Ppantetheine_attach_site"/>
</dbReference>
<dbReference type="SUPFAM" id="SSF47336">
    <property type="entry name" value="ACP-like"/>
    <property type="match status" value="1"/>
</dbReference>
<name>A0ABP7A9K7_9ACTN</name>
<dbReference type="InterPro" id="IPR009081">
    <property type="entry name" value="PP-bd_ACP"/>
</dbReference>
<sequence length="99" mass="10230">MAQNTEIGENTTSSADIGARVRDVVGSLVPGGRREVETGDQLTDLGFDSLGTLELAMALETEFDLAEVPEGQAVEMATVGDIERLVSSLVGPTAAPGPE</sequence>
<evidence type="ECO:0000256" key="2">
    <source>
        <dbReference type="ARBA" id="ARBA00022553"/>
    </source>
</evidence>
<dbReference type="PROSITE" id="PS00012">
    <property type="entry name" value="PHOSPHOPANTETHEINE"/>
    <property type="match status" value="1"/>
</dbReference>
<proteinExistence type="predicted"/>
<reference evidence="5" key="1">
    <citation type="journal article" date="2019" name="Int. J. Syst. Evol. Microbiol.">
        <title>The Global Catalogue of Microorganisms (GCM) 10K type strain sequencing project: providing services to taxonomists for standard genome sequencing and annotation.</title>
        <authorList>
            <consortium name="The Broad Institute Genomics Platform"/>
            <consortium name="The Broad Institute Genome Sequencing Center for Infectious Disease"/>
            <person name="Wu L."/>
            <person name="Ma J."/>
        </authorList>
    </citation>
    <scope>NUCLEOTIDE SEQUENCE [LARGE SCALE GENOMIC DNA]</scope>
    <source>
        <strain evidence="5">JCM 16902</strain>
    </source>
</reference>
<evidence type="ECO:0000259" key="3">
    <source>
        <dbReference type="PROSITE" id="PS50075"/>
    </source>
</evidence>
<dbReference type="Gene3D" id="1.10.1200.10">
    <property type="entry name" value="ACP-like"/>
    <property type="match status" value="1"/>
</dbReference>
<keyword evidence="5" id="KW-1185">Reference proteome</keyword>
<dbReference type="EMBL" id="BAAAZO010000010">
    <property type="protein sequence ID" value="GAA3627613.1"/>
    <property type="molecule type" value="Genomic_DNA"/>
</dbReference>
<dbReference type="PROSITE" id="PS50075">
    <property type="entry name" value="CARRIER"/>
    <property type="match status" value="1"/>
</dbReference>
<evidence type="ECO:0000256" key="1">
    <source>
        <dbReference type="ARBA" id="ARBA00022450"/>
    </source>
</evidence>
<gene>
    <name evidence="4" type="ORF">GCM10022223_51140</name>
</gene>
<evidence type="ECO:0000313" key="5">
    <source>
        <dbReference type="Proteomes" id="UP001501074"/>
    </source>
</evidence>
<keyword evidence="2" id="KW-0597">Phosphoprotein</keyword>
<comment type="caution">
    <text evidence="4">The sequence shown here is derived from an EMBL/GenBank/DDBJ whole genome shotgun (WGS) entry which is preliminary data.</text>
</comment>